<accession>A0A6H9WQW7</accession>
<evidence type="ECO:0000313" key="2">
    <source>
        <dbReference type="Proteomes" id="UP000431744"/>
    </source>
</evidence>
<organism evidence="1 2">
    <name type="scientific">Pseudoclavibacter endophyticus</name>
    <dbReference type="NCBI Taxonomy" id="1778590"/>
    <lineage>
        <taxon>Bacteria</taxon>
        <taxon>Bacillati</taxon>
        <taxon>Actinomycetota</taxon>
        <taxon>Actinomycetes</taxon>
        <taxon>Micrococcales</taxon>
        <taxon>Microbacteriaceae</taxon>
        <taxon>Pseudoclavibacter</taxon>
    </lineage>
</organism>
<dbReference type="Proteomes" id="UP000431744">
    <property type="component" value="Unassembled WGS sequence"/>
</dbReference>
<keyword evidence="2" id="KW-1185">Reference proteome</keyword>
<comment type="caution">
    <text evidence="1">The sequence shown here is derived from an EMBL/GenBank/DDBJ whole genome shotgun (WGS) entry which is preliminary data.</text>
</comment>
<evidence type="ECO:0000313" key="1">
    <source>
        <dbReference type="EMBL" id="KAB1648435.1"/>
    </source>
</evidence>
<name>A0A6H9WQW7_9MICO</name>
<gene>
    <name evidence="1" type="ORF">F8O04_12175</name>
</gene>
<proteinExistence type="predicted"/>
<sequence length="272" mass="27803">MAELPANLKYSTVVGNVLAVAPDGDDVGTLPDAEVLHGVTVTLDPVRSVWAPDTESNTLLLLRSYTLTSGMDGTLTNAHTGLPGVQVVSSEELGGIPYRVTVNAKENGVPKWSGYLHAPAGETVDITDAVVDAPGGTSLPEWVKLRNETAALIKTIPTKATEAVDAAVVAWTASLTGTATRTIGASAGTVSLEKVGTRVIAAVTGLTKAGTVEHVATLPAAFQPAHTQGHGWLADGAGAWWPAHVTSTQLIVLGPPPAGTVLTGSLTWKAAS</sequence>
<protein>
    <submittedName>
        <fullName evidence="1">Uncharacterized protein</fullName>
    </submittedName>
</protein>
<reference evidence="1 2" key="1">
    <citation type="submission" date="2019-09" db="EMBL/GenBank/DDBJ databases">
        <title>Phylogeny of genus Pseudoclavibacter and closely related genus.</title>
        <authorList>
            <person name="Li Y."/>
        </authorList>
    </citation>
    <scope>NUCLEOTIDE SEQUENCE [LARGE SCALE GENOMIC DNA]</scope>
    <source>
        <strain evidence="1 2">EGI 60007</strain>
    </source>
</reference>
<dbReference type="RefSeq" id="WP_158029630.1">
    <property type="nucleotide sequence ID" value="NZ_BMHG01000001.1"/>
</dbReference>
<dbReference type="EMBL" id="WBJY01000002">
    <property type="protein sequence ID" value="KAB1648435.1"/>
    <property type="molecule type" value="Genomic_DNA"/>
</dbReference>
<dbReference type="AlphaFoldDB" id="A0A6H9WQW7"/>